<name>A0A4Y2NCG5_ARAVE</name>
<keyword evidence="1" id="KW-1133">Transmembrane helix</keyword>
<protein>
    <submittedName>
        <fullName evidence="2">Uncharacterized protein</fullName>
    </submittedName>
</protein>
<organism evidence="2 4">
    <name type="scientific">Araneus ventricosus</name>
    <name type="common">Orbweaver spider</name>
    <name type="synonym">Epeira ventricosa</name>
    <dbReference type="NCBI Taxonomy" id="182803"/>
    <lineage>
        <taxon>Eukaryota</taxon>
        <taxon>Metazoa</taxon>
        <taxon>Ecdysozoa</taxon>
        <taxon>Arthropoda</taxon>
        <taxon>Chelicerata</taxon>
        <taxon>Arachnida</taxon>
        <taxon>Araneae</taxon>
        <taxon>Araneomorphae</taxon>
        <taxon>Entelegynae</taxon>
        <taxon>Araneoidea</taxon>
        <taxon>Araneidae</taxon>
        <taxon>Araneus</taxon>
    </lineage>
</organism>
<evidence type="ECO:0000256" key="1">
    <source>
        <dbReference type="SAM" id="Phobius"/>
    </source>
</evidence>
<keyword evidence="1" id="KW-0812">Transmembrane</keyword>
<dbReference type="Proteomes" id="UP000499080">
    <property type="component" value="Unassembled WGS sequence"/>
</dbReference>
<dbReference type="EMBL" id="BGPR01127176">
    <property type="protein sequence ID" value="GBN36602.1"/>
    <property type="molecule type" value="Genomic_DNA"/>
</dbReference>
<dbReference type="AlphaFoldDB" id="A0A4Y2NCG5"/>
<evidence type="ECO:0000313" key="3">
    <source>
        <dbReference type="EMBL" id="GBN36619.1"/>
    </source>
</evidence>
<sequence length="54" mass="6124">RFLLSRGIRKRTILYPTAISTSNVIWIAAMRMEKVDGNVTDDEVSQAFKEVPQA</sequence>
<feature type="non-terminal residue" evidence="2">
    <location>
        <position position="1"/>
    </location>
</feature>
<keyword evidence="4" id="KW-1185">Reference proteome</keyword>
<dbReference type="EMBL" id="BGPR01127181">
    <property type="protein sequence ID" value="GBN36619.1"/>
    <property type="molecule type" value="Genomic_DNA"/>
</dbReference>
<comment type="caution">
    <text evidence="2">The sequence shown here is derived from an EMBL/GenBank/DDBJ whole genome shotgun (WGS) entry which is preliminary data.</text>
</comment>
<reference evidence="2 4" key="1">
    <citation type="journal article" date="2019" name="Sci. Rep.">
        <title>Orb-weaving spider Araneus ventricosus genome elucidates the spidroin gene catalogue.</title>
        <authorList>
            <person name="Kono N."/>
            <person name="Nakamura H."/>
            <person name="Ohtoshi R."/>
            <person name="Moran D.A.P."/>
            <person name="Shinohara A."/>
            <person name="Yoshida Y."/>
            <person name="Fujiwara M."/>
            <person name="Mori M."/>
            <person name="Tomita M."/>
            <person name="Arakawa K."/>
        </authorList>
    </citation>
    <scope>NUCLEOTIDE SEQUENCE [LARGE SCALE GENOMIC DNA]</scope>
</reference>
<feature type="transmembrane region" description="Helical" evidence="1">
    <location>
        <begin position="12"/>
        <end position="29"/>
    </location>
</feature>
<gene>
    <name evidence="2" type="ORF">AVEN_47787_1</name>
    <name evidence="3" type="ORF">AVEN_90374_1</name>
</gene>
<keyword evidence="1" id="KW-0472">Membrane</keyword>
<proteinExistence type="predicted"/>
<evidence type="ECO:0000313" key="4">
    <source>
        <dbReference type="Proteomes" id="UP000499080"/>
    </source>
</evidence>
<accession>A0A4Y2NCG5</accession>
<evidence type="ECO:0000313" key="2">
    <source>
        <dbReference type="EMBL" id="GBN36602.1"/>
    </source>
</evidence>